<evidence type="ECO:0000313" key="3">
    <source>
        <dbReference type="Proteomes" id="UP001108240"/>
    </source>
</evidence>
<dbReference type="GeneTree" id="ENSGT00390000013405"/>
<dbReference type="PANTHER" id="PTHR13371:SF0">
    <property type="entry name" value="CENTROSOMAL PROTEIN OF 104 KDA"/>
    <property type="match status" value="1"/>
</dbReference>
<dbReference type="Proteomes" id="UP001108240">
    <property type="component" value="Unplaced"/>
</dbReference>
<reference evidence="2" key="1">
    <citation type="submission" date="2025-08" db="UniProtKB">
        <authorList>
            <consortium name="Ensembl"/>
        </authorList>
    </citation>
    <scope>IDENTIFICATION</scope>
</reference>
<sequence>MPHEIGFTVVSWSGHEGNYSAKKLMVHAPTVSGWRSTRFCPFPQEIILQLLLAHQYLIPSKIKFHIGDRLPESSLPQQTHRLHRLGARELKLKLTFHRNHVKQYNSYNQVQRDSCDPLYSPETISNVWLCNWSSVVHHSELNGEFF</sequence>
<protein>
    <submittedName>
        <fullName evidence="2">Centrosomal protein 104</fullName>
    </submittedName>
</protein>
<feature type="domain" description="Centrosomal protein CEP104 N-terminal" evidence="1">
    <location>
        <begin position="33"/>
        <end position="89"/>
    </location>
</feature>
<dbReference type="PANTHER" id="PTHR13371">
    <property type="entry name" value="GLYCINE-, GLUTAMATE-, THIENYLCYCLOHEXYLPIPERIDINE-BINDING PROTEIN"/>
    <property type="match status" value="1"/>
</dbReference>
<evidence type="ECO:0000259" key="1">
    <source>
        <dbReference type="Pfam" id="PF21038"/>
    </source>
</evidence>
<dbReference type="InterPro" id="IPR048739">
    <property type="entry name" value="CEP104_N"/>
</dbReference>
<reference evidence="2" key="2">
    <citation type="submission" date="2025-09" db="UniProtKB">
        <authorList>
            <consortium name="Ensembl"/>
        </authorList>
    </citation>
    <scope>IDENTIFICATION</scope>
</reference>
<accession>A0A9J8C7C5</accession>
<name>A0A9J8C7C5_CYPCA</name>
<dbReference type="AlphaFoldDB" id="A0A9J8C7C5"/>
<dbReference type="InterPro" id="IPR052607">
    <property type="entry name" value="CEP104-like"/>
</dbReference>
<dbReference type="Ensembl" id="ENSCCRT00000185170.1">
    <property type="protein sequence ID" value="ENSCCRP00000165058.1"/>
    <property type="gene ID" value="ENSCCRG00000068492.1"/>
</dbReference>
<keyword evidence="3" id="KW-1185">Reference proteome</keyword>
<dbReference type="Pfam" id="PF21038">
    <property type="entry name" value="CEP104_N"/>
    <property type="match status" value="1"/>
</dbReference>
<proteinExistence type="predicted"/>
<evidence type="ECO:0000313" key="2">
    <source>
        <dbReference type="Ensembl" id="ENSCCRP00000165058.1"/>
    </source>
</evidence>
<dbReference type="GO" id="GO:0005929">
    <property type="term" value="C:cilium"/>
    <property type="evidence" value="ECO:0007669"/>
    <property type="project" value="TreeGrafter"/>
</dbReference>
<organism evidence="2 3">
    <name type="scientific">Cyprinus carpio carpio</name>
    <dbReference type="NCBI Taxonomy" id="630221"/>
    <lineage>
        <taxon>Eukaryota</taxon>
        <taxon>Metazoa</taxon>
        <taxon>Chordata</taxon>
        <taxon>Craniata</taxon>
        <taxon>Vertebrata</taxon>
        <taxon>Euteleostomi</taxon>
        <taxon>Actinopterygii</taxon>
        <taxon>Neopterygii</taxon>
        <taxon>Teleostei</taxon>
        <taxon>Ostariophysi</taxon>
        <taxon>Cypriniformes</taxon>
        <taxon>Cyprinidae</taxon>
        <taxon>Cyprininae</taxon>
        <taxon>Cyprinus</taxon>
    </lineage>
</organism>